<feature type="non-terminal residue" evidence="4">
    <location>
        <position position="739"/>
    </location>
</feature>
<dbReference type="Pfam" id="PF01764">
    <property type="entry name" value="Lipase_3"/>
    <property type="match status" value="2"/>
</dbReference>
<dbReference type="SUPFAM" id="SSF53474">
    <property type="entry name" value="alpha/beta-Hydrolases"/>
    <property type="match status" value="2"/>
</dbReference>
<comment type="caution">
    <text evidence="4">The sequence shown here is derived from an EMBL/GenBank/DDBJ whole genome shotgun (WGS) entry which is preliminary data.</text>
</comment>
<evidence type="ECO:0000259" key="3">
    <source>
        <dbReference type="Pfam" id="PF01764"/>
    </source>
</evidence>
<dbReference type="InterPro" id="IPR029058">
    <property type="entry name" value="AB_hydrolase_fold"/>
</dbReference>
<keyword evidence="2" id="KW-0472">Membrane</keyword>
<organism evidence="4 5">
    <name type="scientific">Brassica napus</name>
    <name type="common">Rape</name>
    <dbReference type="NCBI Taxonomy" id="3708"/>
    <lineage>
        <taxon>Eukaryota</taxon>
        <taxon>Viridiplantae</taxon>
        <taxon>Streptophyta</taxon>
        <taxon>Embryophyta</taxon>
        <taxon>Tracheophyta</taxon>
        <taxon>Spermatophyta</taxon>
        <taxon>Magnoliopsida</taxon>
        <taxon>eudicotyledons</taxon>
        <taxon>Gunneridae</taxon>
        <taxon>Pentapetalae</taxon>
        <taxon>rosids</taxon>
        <taxon>malvids</taxon>
        <taxon>Brassicales</taxon>
        <taxon>Brassicaceae</taxon>
        <taxon>Brassiceae</taxon>
        <taxon>Brassica</taxon>
    </lineage>
</organism>
<dbReference type="PANTHER" id="PTHR46086:SF24">
    <property type="entry name" value="FUNGAL LIPASE-LIKE DOMAIN-CONTAINING PROTEIN"/>
    <property type="match status" value="1"/>
</dbReference>
<proteinExistence type="predicted"/>
<dbReference type="PANTHER" id="PTHR46086">
    <property type="entry name" value="ALPHA/BETA-HYDROLASES SUPERFAMILY PROTEIN"/>
    <property type="match status" value="1"/>
</dbReference>
<evidence type="ECO:0000313" key="4">
    <source>
        <dbReference type="EMBL" id="KAH0862453.1"/>
    </source>
</evidence>
<feature type="transmembrane region" description="Helical" evidence="2">
    <location>
        <begin position="79"/>
        <end position="98"/>
    </location>
</feature>
<dbReference type="InterPro" id="IPR002921">
    <property type="entry name" value="Fungal_lipase-type"/>
</dbReference>
<feature type="domain" description="Fungal lipase-type" evidence="3">
    <location>
        <begin position="219"/>
        <end position="373"/>
    </location>
</feature>
<dbReference type="Gene3D" id="3.40.50.1820">
    <property type="entry name" value="alpha/beta hydrolase"/>
    <property type="match status" value="2"/>
</dbReference>
<keyword evidence="5" id="KW-1185">Reference proteome</keyword>
<feature type="domain" description="Fungal lipase-type" evidence="3">
    <location>
        <begin position="486"/>
        <end position="640"/>
    </location>
</feature>
<name>A0ABQ7Y548_BRANA</name>
<feature type="transmembrane region" description="Helical" evidence="2">
    <location>
        <begin position="37"/>
        <end position="59"/>
    </location>
</feature>
<keyword evidence="1" id="KW-0378">Hydrolase</keyword>
<reference evidence="4 5" key="1">
    <citation type="submission" date="2021-05" db="EMBL/GenBank/DDBJ databases">
        <title>Genome Assembly of Synthetic Allotetraploid Brassica napus Reveals Homoeologous Exchanges between Subgenomes.</title>
        <authorList>
            <person name="Davis J.T."/>
        </authorList>
    </citation>
    <scope>NUCLEOTIDE SEQUENCE [LARGE SCALE GENOMIC DNA]</scope>
    <source>
        <strain evidence="5">cv. Da-Ae</strain>
        <tissue evidence="4">Seedling</tissue>
    </source>
</reference>
<sequence>MTHKSTNITSFFFFFGKVWSFHIVIMSQTDMKFCSSYFLVDPTKASILDLLLLLFFPNLTNTGFIDSPPDTLKSVRRTFATRWIIVLAVLVQKILMLLRKPFASIGRFLTYWPNLLTANGGFFKLILHVLTGKLVKPEESSATYVSFVGCTDRRVELDKNISVGTIEYKSMLSIMASKVSYENKSFITSVVKNTWKMDFVSYYDFYNAFQNRNLTQAFVFKASSTNPNLIVVSFRGTEPFDLKNVGKVHAGFSKALGLQKNGWPKEIIPLGHQYAYYTIRQKLRDMFAKNKNLKFILTGHSLGGALAALFPAVLAIHGEDELLDKLEGVYTFGQPRIGDEVFGEFMKEVVRKHGIEYERFVYNNDIVPRIPFDDKVLFSFKHYGTCNYFNSLYKGKVREDAPNENYFNLLWLIPKLLNGAWEFIRSFIIRFWKGSDYKENWIMRSIRVFGIIFPGASNHLPYDYVNSTRLGGLSAFQNRNLTQAFVFKASSTNPNLIVVSFRGTEPFDLKNVGKVHAGFSKALGLQKNGWPKEIIPLGHQYAYYTIRQKLRDMFAKNKNLKFILTGHSLGGALAALFPAVLAIHGEDELLDKLEGVYTFGQPRIGDEVFGEFMKEVVRKHGIEYERFVYNNDIVPRIPFDDKVLFSFKHYGTCNYFNSLYKGKVREDAPNENYFNLLWLIPKLLNGAWEFIRSFIIRFWKGSDYKENWIMRSIRVFGIIFPGASNHLPYDYVNSTRLGG</sequence>
<keyword evidence="2" id="KW-0812">Transmembrane</keyword>
<evidence type="ECO:0000256" key="1">
    <source>
        <dbReference type="ARBA" id="ARBA00022801"/>
    </source>
</evidence>
<feature type="transmembrane region" description="Helical" evidence="2">
    <location>
        <begin position="6"/>
        <end position="25"/>
    </location>
</feature>
<dbReference type="CDD" id="cd00519">
    <property type="entry name" value="Lipase_3"/>
    <property type="match status" value="2"/>
</dbReference>
<dbReference type="Proteomes" id="UP000824890">
    <property type="component" value="Unassembled WGS sequence"/>
</dbReference>
<dbReference type="InterPro" id="IPR044819">
    <property type="entry name" value="OBL-like"/>
</dbReference>
<accession>A0ABQ7Y548</accession>
<gene>
    <name evidence="4" type="ORF">HID58_079664</name>
</gene>
<protein>
    <recommendedName>
        <fullName evidence="3">Fungal lipase-type domain-containing protein</fullName>
    </recommendedName>
</protein>
<keyword evidence="2" id="KW-1133">Transmembrane helix</keyword>
<evidence type="ECO:0000256" key="2">
    <source>
        <dbReference type="SAM" id="Phobius"/>
    </source>
</evidence>
<evidence type="ECO:0000313" key="5">
    <source>
        <dbReference type="Proteomes" id="UP000824890"/>
    </source>
</evidence>
<dbReference type="EMBL" id="JAGKQM010000018">
    <property type="protein sequence ID" value="KAH0862453.1"/>
    <property type="molecule type" value="Genomic_DNA"/>
</dbReference>